<keyword evidence="4" id="KW-1185">Reference proteome</keyword>
<evidence type="ECO:0000313" key="3">
    <source>
        <dbReference type="EMBL" id="KAJ4840338.1"/>
    </source>
</evidence>
<dbReference type="AlphaFoldDB" id="A0A9Q0FZB7"/>
<reference evidence="3" key="1">
    <citation type="submission" date="2022-02" db="EMBL/GenBank/DDBJ databases">
        <authorList>
            <person name="Henning P.M."/>
            <person name="McCubbin A.G."/>
            <person name="Shore J.S."/>
        </authorList>
    </citation>
    <scope>NUCLEOTIDE SEQUENCE</scope>
    <source>
        <strain evidence="3">F60SS</strain>
        <tissue evidence="3">Leaves</tissue>
    </source>
</reference>
<feature type="compositionally biased region" description="Low complexity" evidence="1">
    <location>
        <begin position="225"/>
        <end position="235"/>
    </location>
</feature>
<dbReference type="Pfam" id="PF00646">
    <property type="entry name" value="F-box"/>
    <property type="match status" value="1"/>
</dbReference>
<evidence type="ECO:0000259" key="2">
    <source>
        <dbReference type="Pfam" id="PF00646"/>
    </source>
</evidence>
<comment type="caution">
    <text evidence="3">The sequence shown here is derived from an EMBL/GenBank/DDBJ whole genome shotgun (WGS) entry which is preliminary data.</text>
</comment>
<feature type="region of interest" description="Disordered" evidence="1">
    <location>
        <begin position="1"/>
        <end position="20"/>
    </location>
</feature>
<dbReference type="Gene3D" id="1.20.1280.50">
    <property type="match status" value="1"/>
</dbReference>
<name>A0A9Q0FZB7_9ROSI</name>
<feature type="region of interest" description="Disordered" evidence="1">
    <location>
        <begin position="133"/>
        <end position="267"/>
    </location>
</feature>
<reference evidence="3" key="2">
    <citation type="journal article" date="2023" name="Plants (Basel)">
        <title>Annotation of the Turnera subulata (Passifloraceae) Draft Genome Reveals the S-Locus Evolved after the Divergence of Turneroideae from Passifloroideae in a Stepwise Manner.</title>
        <authorList>
            <person name="Henning P.M."/>
            <person name="Roalson E.H."/>
            <person name="Mir W."/>
            <person name="McCubbin A.G."/>
            <person name="Shore J.S."/>
        </authorList>
    </citation>
    <scope>NUCLEOTIDE SEQUENCE</scope>
    <source>
        <strain evidence="3">F60SS</strain>
    </source>
</reference>
<proteinExistence type="predicted"/>
<accession>A0A9Q0FZB7</accession>
<dbReference type="EMBL" id="JAKUCV010003066">
    <property type="protein sequence ID" value="KAJ4840338.1"/>
    <property type="molecule type" value="Genomic_DNA"/>
</dbReference>
<dbReference type="Proteomes" id="UP001141552">
    <property type="component" value="Unassembled WGS sequence"/>
</dbReference>
<dbReference type="OrthoDB" id="605328at2759"/>
<sequence length="294" mass="33063">MHTFKHNRSPPHQICSPLPATISNLQSPARHHISPPPPRRPPPISLSTAEMIGHNEDILAQILIHLPFTSLGKFRCVSKHWHSLITHHIPPRLYPPPCGLLYLRHELHEDARHHTCQPSLHHPLLLLFPAKPANTHKRHHPSPPAATKHRPQPPLFSSSSLLPLSRQATTTAAQLARPATPFTATYTHNHTSRRRHTAGHQPPLPHLARDANNHHRRHRRPPAAAPSRFSSSPSPSAAPPVTVRHEQARSRRPDRRSFLLPRRTPLSAPRRVEFAARLLLPAPRRLQTAAVKVS</sequence>
<feature type="domain" description="F-box" evidence="2">
    <location>
        <begin position="56"/>
        <end position="88"/>
    </location>
</feature>
<evidence type="ECO:0000256" key="1">
    <source>
        <dbReference type="SAM" id="MobiDB-lite"/>
    </source>
</evidence>
<dbReference type="InterPro" id="IPR001810">
    <property type="entry name" value="F-box_dom"/>
</dbReference>
<feature type="compositionally biased region" description="Low complexity" evidence="1">
    <location>
        <begin position="155"/>
        <end position="181"/>
    </location>
</feature>
<organism evidence="3 4">
    <name type="scientific">Turnera subulata</name>
    <dbReference type="NCBI Taxonomy" id="218843"/>
    <lineage>
        <taxon>Eukaryota</taxon>
        <taxon>Viridiplantae</taxon>
        <taxon>Streptophyta</taxon>
        <taxon>Embryophyta</taxon>
        <taxon>Tracheophyta</taxon>
        <taxon>Spermatophyta</taxon>
        <taxon>Magnoliopsida</taxon>
        <taxon>eudicotyledons</taxon>
        <taxon>Gunneridae</taxon>
        <taxon>Pentapetalae</taxon>
        <taxon>rosids</taxon>
        <taxon>fabids</taxon>
        <taxon>Malpighiales</taxon>
        <taxon>Passifloraceae</taxon>
        <taxon>Turnera</taxon>
    </lineage>
</organism>
<dbReference type="InterPro" id="IPR036047">
    <property type="entry name" value="F-box-like_dom_sf"/>
</dbReference>
<dbReference type="SUPFAM" id="SSF81383">
    <property type="entry name" value="F-box domain"/>
    <property type="match status" value="1"/>
</dbReference>
<evidence type="ECO:0000313" key="4">
    <source>
        <dbReference type="Proteomes" id="UP001141552"/>
    </source>
</evidence>
<protein>
    <recommendedName>
        <fullName evidence="2">F-box domain-containing protein</fullName>
    </recommendedName>
</protein>
<feature type="compositionally biased region" description="Basic residues" evidence="1">
    <location>
        <begin position="134"/>
        <end position="151"/>
    </location>
</feature>
<gene>
    <name evidence="3" type="ORF">Tsubulata_031273</name>
</gene>
<feature type="compositionally biased region" description="Basic and acidic residues" evidence="1">
    <location>
        <begin position="243"/>
        <end position="257"/>
    </location>
</feature>